<dbReference type="InterPro" id="IPR036396">
    <property type="entry name" value="Cyt_P450_sf"/>
</dbReference>
<gene>
    <name evidence="2" type="ORF">F6W96_28090</name>
</gene>
<protein>
    <recommendedName>
        <fullName evidence="4">Cytochrome P450</fullName>
    </recommendedName>
</protein>
<dbReference type="Proteomes" id="UP000500953">
    <property type="component" value="Chromosome"/>
</dbReference>
<evidence type="ECO:0000256" key="1">
    <source>
        <dbReference type="SAM" id="MobiDB-lite"/>
    </source>
</evidence>
<evidence type="ECO:0000313" key="3">
    <source>
        <dbReference type="Proteomes" id="UP000500953"/>
    </source>
</evidence>
<reference evidence="2 3" key="1">
    <citation type="journal article" date="2019" name="ACS Chem. Biol.">
        <title>Identification and Mobilization of a Cryptic Antibiotic Biosynthesis Gene Locus from a Human-Pathogenic Nocardia Isolate.</title>
        <authorList>
            <person name="Herisse M."/>
            <person name="Ishida K."/>
            <person name="Porter J.L."/>
            <person name="Howden B."/>
            <person name="Hertweck C."/>
            <person name="Stinear T.P."/>
            <person name="Pidot S.J."/>
        </authorList>
    </citation>
    <scope>NUCLEOTIDE SEQUENCE [LARGE SCALE GENOMIC DNA]</scope>
    <source>
        <strain evidence="2 3">AUSMDU00012715</strain>
    </source>
</reference>
<dbReference type="GO" id="GO:0004497">
    <property type="term" value="F:monooxygenase activity"/>
    <property type="evidence" value="ECO:0007669"/>
    <property type="project" value="InterPro"/>
</dbReference>
<dbReference type="Gene3D" id="1.10.630.10">
    <property type="entry name" value="Cytochrome P450"/>
    <property type="match status" value="1"/>
</dbReference>
<dbReference type="AlphaFoldDB" id="A0A6G9Z846"/>
<evidence type="ECO:0008006" key="4">
    <source>
        <dbReference type="Google" id="ProtNLM"/>
    </source>
</evidence>
<sequence length="509" mass="54443">MPNILGGTGSRRLRSVDPPPAGRSVPAASPPEVAAFHALTAGPRLPRPPLGPLAGVLPGAPQLARIFLARISAAHDGAPVRIPTPGGPMIMACTVDSADELARAVLEGDPDSLKAAVSADGRRRFLHSCPPQGQNWTRSRAHIRQVAAATAEQLLGHRRLDGRVDRQNVVLVGGEMCRRLVLGDQAAIDALLQRDIRALHEAPLTSLREAQQRLLRRIEPYLERPEAGTVAASVAAGLDQPEACRVVAHMLVSLTGSLRRCIRAMALLAVTQGDPAAAVAESRRCWPGWSHVVYVAGAPFEWRGYEFACGESILVPAAWLLRDERVFGEPDAYAPDRDDRRRAGSFMAARVCGGTTQCPADDMVSETLTVFLAAVTELSVPILLLPRNLSGDCLPAELDAGGVRVRYADRGRLSVQRSSDMLMFETGSVEDLVFLGDTTGRYGELAAASAVRLREHAHRLRDCADGADLAGDRFRDIRARLFVQAQRCACAAEEVEAVGALLRAAGGAP</sequence>
<proteinExistence type="predicted"/>
<dbReference type="GO" id="GO:0016705">
    <property type="term" value="F:oxidoreductase activity, acting on paired donors, with incorporation or reduction of molecular oxygen"/>
    <property type="evidence" value="ECO:0007669"/>
    <property type="project" value="InterPro"/>
</dbReference>
<dbReference type="GO" id="GO:0020037">
    <property type="term" value="F:heme binding"/>
    <property type="evidence" value="ECO:0007669"/>
    <property type="project" value="InterPro"/>
</dbReference>
<dbReference type="GO" id="GO:0005506">
    <property type="term" value="F:iron ion binding"/>
    <property type="evidence" value="ECO:0007669"/>
    <property type="project" value="InterPro"/>
</dbReference>
<dbReference type="SUPFAM" id="SSF48264">
    <property type="entry name" value="Cytochrome P450"/>
    <property type="match status" value="1"/>
</dbReference>
<dbReference type="RefSeq" id="WP_167488912.1">
    <property type="nucleotide sequence ID" value="NZ_CP046173.1"/>
</dbReference>
<accession>A0A6G9Z846</accession>
<organism evidence="2 3">
    <name type="scientific">Nocardia terpenica</name>
    <dbReference type="NCBI Taxonomy" id="455432"/>
    <lineage>
        <taxon>Bacteria</taxon>
        <taxon>Bacillati</taxon>
        <taxon>Actinomycetota</taxon>
        <taxon>Actinomycetes</taxon>
        <taxon>Mycobacteriales</taxon>
        <taxon>Nocardiaceae</taxon>
        <taxon>Nocardia</taxon>
    </lineage>
</organism>
<evidence type="ECO:0000313" key="2">
    <source>
        <dbReference type="EMBL" id="QIS21624.1"/>
    </source>
</evidence>
<dbReference type="EMBL" id="CP046173">
    <property type="protein sequence ID" value="QIS21624.1"/>
    <property type="molecule type" value="Genomic_DNA"/>
</dbReference>
<name>A0A6G9Z846_9NOCA</name>
<feature type="region of interest" description="Disordered" evidence="1">
    <location>
        <begin position="1"/>
        <end position="28"/>
    </location>
</feature>